<dbReference type="Pfam" id="PF08308">
    <property type="entry name" value="PEGA"/>
    <property type="match status" value="1"/>
</dbReference>
<keyword evidence="3" id="KW-1185">Reference proteome</keyword>
<dbReference type="AlphaFoldDB" id="A0A8H9KUR9"/>
<reference evidence="2" key="2">
    <citation type="submission" date="2020-09" db="EMBL/GenBank/DDBJ databases">
        <authorList>
            <person name="Sun Q."/>
            <person name="Zhou Y."/>
        </authorList>
    </citation>
    <scope>NUCLEOTIDE SEQUENCE</scope>
    <source>
        <strain evidence="2">CGMCC 1.15966</strain>
    </source>
</reference>
<dbReference type="InterPro" id="IPR013229">
    <property type="entry name" value="PEGA"/>
</dbReference>
<organism evidence="2 3">
    <name type="scientific">Sphingobacterium cellulitidis</name>
    <dbReference type="NCBI Taxonomy" id="1768011"/>
    <lineage>
        <taxon>Bacteria</taxon>
        <taxon>Pseudomonadati</taxon>
        <taxon>Bacteroidota</taxon>
        <taxon>Sphingobacteriia</taxon>
        <taxon>Sphingobacteriales</taxon>
        <taxon>Sphingobacteriaceae</taxon>
        <taxon>Sphingobacterium</taxon>
    </lineage>
</organism>
<protein>
    <recommendedName>
        <fullName evidence="1">PEGA domain-containing protein</fullName>
    </recommendedName>
</protein>
<gene>
    <name evidence="2" type="ORF">GCM10011516_09480</name>
</gene>
<feature type="domain" description="PEGA" evidence="1">
    <location>
        <begin position="29"/>
        <end position="77"/>
    </location>
</feature>
<reference evidence="2" key="1">
    <citation type="journal article" date="2014" name="Int. J. Syst. Evol. Microbiol.">
        <title>Complete genome sequence of Corynebacterium casei LMG S-19264T (=DSM 44701T), isolated from a smear-ripened cheese.</title>
        <authorList>
            <consortium name="US DOE Joint Genome Institute (JGI-PGF)"/>
            <person name="Walter F."/>
            <person name="Albersmeier A."/>
            <person name="Kalinowski J."/>
            <person name="Ruckert C."/>
        </authorList>
    </citation>
    <scope>NUCLEOTIDE SEQUENCE</scope>
    <source>
        <strain evidence="2">CGMCC 1.15966</strain>
    </source>
</reference>
<dbReference type="PROSITE" id="PS51257">
    <property type="entry name" value="PROKAR_LIPOPROTEIN"/>
    <property type="match status" value="1"/>
</dbReference>
<dbReference type="RefSeq" id="WP_094258154.1">
    <property type="nucleotide sequence ID" value="NZ_BMKM01000002.1"/>
</dbReference>
<evidence type="ECO:0000259" key="1">
    <source>
        <dbReference type="Pfam" id="PF08308"/>
    </source>
</evidence>
<evidence type="ECO:0000313" key="3">
    <source>
        <dbReference type="Proteomes" id="UP000614460"/>
    </source>
</evidence>
<dbReference type="EMBL" id="BMKM01000002">
    <property type="protein sequence ID" value="GGE13745.1"/>
    <property type="molecule type" value="Genomic_DNA"/>
</dbReference>
<evidence type="ECO:0000313" key="2">
    <source>
        <dbReference type="EMBL" id="GGE13745.1"/>
    </source>
</evidence>
<dbReference type="Proteomes" id="UP000614460">
    <property type="component" value="Unassembled WGS sequence"/>
</dbReference>
<proteinExistence type="predicted"/>
<comment type="caution">
    <text evidence="2">The sequence shown here is derived from an EMBL/GenBank/DDBJ whole genome shotgun (WGS) entry which is preliminary data.</text>
</comment>
<sequence length="124" mass="13496">MKAVFLIALAFIVLFTSSCGTIFTGTKQDVMIKSFPSGAKIQVDGIDRGVTPATVSLKKGFNGPVITLTKDGYEKYQFNPETTFNTVSILNLLGMVGWAIDAATGAMMKYDPKFYELELKPANQ</sequence>
<name>A0A8H9KUR9_9SPHI</name>
<accession>A0A8H9KUR9</accession>